<protein>
    <submittedName>
        <fullName evidence="2">Methyltransferase domain-containing protein</fullName>
    </submittedName>
</protein>
<name>A0A1G9VQ81_9EURY</name>
<dbReference type="InterPro" id="IPR029063">
    <property type="entry name" value="SAM-dependent_MTases_sf"/>
</dbReference>
<evidence type="ECO:0000313" key="3">
    <source>
        <dbReference type="Proteomes" id="UP000199451"/>
    </source>
</evidence>
<proteinExistence type="predicted"/>
<reference evidence="3" key="1">
    <citation type="submission" date="2016-10" db="EMBL/GenBank/DDBJ databases">
        <authorList>
            <person name="Varghese N."/>
            <person name="Submissions S."/>
        </authorList>
    </citation>
    <scope>NUCLEOTIDE SEQUENCE [LARGE SCALE GENOMIC DNA]</scope>
    <source>
        <strain evidence="3">CGMCC 1.10119</strain>
    </source>
</reference>
<organism evidence="2 3">
    <name type="scientific">Halogranum gelatinilyticum</name>
    <dbReference type="NCBI Taxonomy" id="660521"/>
    <lineage>
        <taxon>Archaea</taxon>
        <taxon>Methanobacteriati</taxon>
        <taxon>Methanobacteriota</taxon>
        <taxon>Stenosarchaea group</taxon>
        <taxon>Halobacteria</taxon>
        <taxon>Halobacteriales</taxon>
        <taxon>Haloferacaceae</taxon>
    </lineage>
</organism>
<evidence type="ECO:0000313" key="2">
    <source>
        <dbReference type="EMBL" id="SDM74349.1"/>
    </source>
</evidence>
<dbReference type="RefSeq" id="WP_089697775.1">
    <property type="nucleotide sequence ID" value="NZ_FNHL01000003.1"/>
</dbReference>
<keyword evidence="3" id="KW-1185">Reference proteome</keyword>
<dbReference type="OrthoDB" id="56895at2157"/>
<feature type="domain" description="Methyltransferase" evidence="1">
    <location>
        <begin position="61"/>
        <end position="129"/>
    </location>
</feature>
<dbReference type="GO" id="GO:0032259">
    <property type="term" value="P:methylation"/>
    <property type="evidence" value="ECO:0007669"/>
    <property type="project" value="UniProtKB-KW"/>
</dbReference>
<dbReference type="InterPro" id="IPR041698">
    <property type="entry name" value="Methyltransf_25"/>
</dbReference>
<evidence type="ECO:0000259" key="1">
    <source>
        <dbReference type="Pfam" id="PF13649"/>
    </source>
</evidence>
<dbReference type="AlphaFoldDB" id="A0A1G9VQ81"/>
<dbReference type="Proteomes" id="UP000199451">
    <property type="component" value="Unassembled WGS sequence"/>
</dbReference>
<keyword evidence="2" id="KW-0808">Transferase</keyword>
<dbReference type="SUPFAM" id="SSF53335">
    <property type="entry name" value="S-adenosyl-L-methionine-dependent methyltransferases"/>
    <property type="match status" value="1"/>
</dbReference>
<dbReference type="STRING" id="660521.SAMN04487949_2465"/>
<dbReference type="GO" id="GO:0008168">
    <property type="term" value="F:methyltransferase activity"/>
    <property type="evidence" value="ECO:0007669"/>
    <property type="project" value="UniProtKB-KW"/>
</dbReference>
<accession>A0A1G9VQ81</accession>
<dbReference type="EMBL" id="FNHL01000003">
    <property type="protein sequence ID" value="SDM74349.1"/>
    <property type="molecule type" value="Genomic_DNA"/>
</dbReference>
<gene>
    <name evidence="2" type="ORF">SAMN04487949_2465</name>
</gene>
<dbReference type="Gene3D" id="3.40.50.150">
    <property type="entry name" value="Vaccinia Virus protein VP39"/>
    <property type="match status" value="1"/>
</dbReference>
<dbReference type="CDD" id="cd02440">
    <property type="entry name" value="AdoMet_MTases"/>
    <property type="match status" value="1"/>
</dbReference>
<dbReference type="Pfam" id="PF13649">
    <property type="entry name" value="Methyltransf_25"/>
    <property type="match status" value="1"/>
</dbReference>
<keyword evidence="2" id="KW-0489">Methyltransferase</keyword>
<sequence>MPTDALGLAMLDYQRGGLRGPCRYVDGAETADGQVRENYFGDPQRWPEPTRRLLDSLDGPVLDLGCGAGNHALYLQSRGECVAADVSPGAVAAARERGVEVAVVADMFALPFARDSFRSVWMWGTQLGLAGSLAGVSAILANLAVVTDGEGTAVVDGYDPRHVDTDTMVGYRSDLREGVARRAFHFEYERDGERLVGRTLSFVLFGPDRLQDATVGTPWTVRDVHERDGGHYCAVLEK</sequence>